<reference evidence="2 3" key="1">
    <citation type="journal article" date="2008" name="J. Biotechnol.">
        <title>The genome of Xanthomonas campestris pv. campestris B100 and its use for the reconstruction of metabolic pathways involved in xanthan biosynthesis.</title>
        <authorList>
            <person name="Vorholter F.J."/>
            <person name="Schneiker S."/>
            <person name="Goesmann A."/>
            <person name="Krause L."/>
            <person name="Bekel T."/>
            <person name="Kaiser O."/>
            <person name="Linke B."/>
            <person name="Patschkowski T."/>
            <person name="Ruckert C."/>
            <person name="Schmid J."/>
            <person name="Sidhu V.K."/>
            <person name="Sieber V."/>
            <person name="Tauch A."/>
            <person name="Watt S.A."/>
            <person name="Weisshaar B."/>
            <person name="Becker A."/>
            <person name="Niehaus K."/>
            <person name="Puhler A."/>
        </authorList>
    </citation>
    <scope>NUCLEOTIDE SEQUENCE [LARGE SCALE GENOMIC DNA]</scope>
    <source>
        <strain evidence="2 3">B100</strain>
    </source>
</reference>
<evidence type="ECO:0000313" key="2">
    <source>
        <dbReference type="EMBL" id="CAP52933.1"/>
    </source>
</evidence>
<dbReference type="KEGG" id="xca:xcc-b100_3568"/>
<organism evidence="2 3">
    <name type="scientific">Xanthomonas campestris pv. campestris (strain B100)</name>
    <dbReference type="NCBI Taxonomy" id="509169"/>
    <lineage>
        <taxon>Bacteria</taxon>
        <taxon>Pseudomonadati</taxon>
        <taxon>Pseudomonadota</taxon>
        <taxon>Gammaproteobacteria</taxon>
        <taxon>Lysobacterales</taxon>
        <taxon>Lysobacteraceae</taxon>
        <taxon>Xanthomonas</taxon>
    </lineage>
</organism>
<evidence type="ECO:0000256" key="1">
    <source>
        <dbReference type="SAM" id="MobiDB-lite"/>
    </source>
</evidence>
<dbReference type="AlphaFoldDB" id="B0RUJ1"/>
<protein>
    <submittedName>
        <fullName evidence="2">Uncharacterized protein</fullName>
    </submittedName>
</protein>
<sequence length="117" mass="12449">MRRSGGQRVDGWPSMRRPAVGGGAHVAVMEARHCVRGVCGDANAPRAATRLRSGCIDERSGSNTVTRSAATQGSPFLSRYCLRWHAAMFDSAAPGPTRHVPENVAVMSMGNAALWSL</sequence>
<dbReference type="EMBL" id="AM920689">
    <property type="protein sequence ID" value="CAP52933.1"/>
    <property type="molecule type" value="Genomic_DNA"/>
</dbReference>
<dbReference type="HOGENOM" id="CLU_2083922_0_0_6"/>
<feature type="region of interest" description="Disordered" evidence="1">
    <location>
        <begin position="1"/>
        <end position="20"/>
    </location>
</feature>
<gene>
    <name evidence="2" type="ORF">XCCB100_3568</name>
</gene>
<name>B0RUJ1_XANCB</name>
<evidence type="ECO:0000313" key="3">
    <source>
        <dbReference type="Proteomes" id="UP000001188"/>
    </source>
</evidence>
<dbReference type="Proteomes" id="UP000001188">
    <property type="component" value="Chromosome"/>
</dbReference>
<accession>B0RUJ1</accession>
<proteinExistence type="predicted"/>